<dbReference type="Gene3D" id="1.25.40.10">
    <property type="entry name" value="Tetratricopeptide repeat domain"/>
    <property type="match status" value="2"/>
</dbReference>
<dbReference type="InterPro" id="IPR011990">
    <property type="entry name" value="TPR-like_helical_dom_sf"/>
</dbReference>
<sequence length="467" mass="53579">MKQIRLKHIRLKQILILLVFLVIPSLSMAEEEHLPLAAGICVNKAQLLFQNGEIPKAVDVLEKFTAKQAGLDKQQIQKKGYAHYYIYFLLGNYYLTLAQETEGKQNKIFSRNAMTNFQKAVLQNPTFCAAWLNLAKTRYEAGLFAQAAKAFEKGYQTSETQKPVHLYYAAVCNFHANDPATALTVFNRLIKLHPDKVTLAWKETLVHILFALERYRDALPWLEQLASNSKKEKQKKWQEILLHQYMSLNMNKKALEYADFLTRTDTLEPKWWKALSHIHLGNNQFKQGLSALVIYGYLTPMTRKELLLAADLYLSLDVPAKAASFYTAALKEKQDQKNIAKISRAFTMAYDQDKALEWIDKGLSACQDIKLLRIKAQILYNKKEYAKAADAYETLAKKMLEQKTASKNDTPGQVWLMLGYCAMNDHQLTRSQKAFLKASRYKKQQKSAQKAIALIKAMQTKKNCQVM</sequence>
<dbReference type="SUPFAM" id="SSF48452">
    <property type="entry name" value="TPR-like"/>
    <property type="match status" value="2"/>
</dbReference>
<evidence type="ECO:0000313" key="2">
    <source>
        <dbReference type="Proteomes" id="UP000199608"/>
    </source>
</evidence>
<dbReference type="SMART" id="SM00028">
    <property type="entry name" value="TPR"/>
    <property type="match status" value="6"/>
</dbReference>
<dbReference type="AlphaFoldDB" id="A0A1H2HKJ2"/>
<gene>
    <name evidence="1" type="ORF">SAMN04487931_106298</name>
</gene>
<accession>A0A1H2HKJ2</accession>
<dbReference type="RefSeq" id="WP_092234547.1">
    <property type="nucleotide sequence ID" value="NZ_FNLL01000006.1"/>
</dbReference>
<organism evidence="1 2">
    <name type="scientific">Desulfobacula phenolica</name>
    <dbReference type="NCBI Taxonomy" id="90732"/>
    <lineage>
        <taxon>Bacteria</taxon>
        <taxon>Pseudomonadati</taxon>
        <taxon>Thermodesulfobacteriota</taxon>
        <taxon>Desulfobacteria</taxon>
        <taxon>Desulfobacterales</taxon>
        <taxon>Desulfobacteraceae</taxon>
        <taxon>Desulfobacula</taxon>
    </lineage>
</organism>
<keyword evidence="2" id="KW-1185">Reference proteome</keyword>
<dbReference type="Proteomes" id="UP000199608">
    <property type="component" value="Unassembled WGS sequence"/>
</dbReference>
<dbReference type="InterPro" id="IPR019734">
    <property type="entry name" value="TPR_rpt"/>
</dbReference>
<proteinExistence type="predicted"/>
<dbReference type="Pfam" id="PF13432">
    <property type="entry name" value="TPR_16"/>
    <property type="match status" value="1"/>
</dbReference>
<protein>
    <submittedName>
        <fullName evidence="1">Tetratricopeptide repeat-containing protein</fullName>
    </submittedName>
</protein>
<evidence type="ECO:0000313" key="1">
    <source>
        <dbReference type="EMBL" id="SDU32302.1"/>
    </source>
</evidence>
<reference evidence="2" key="1">
    <citation type="submission" date="2016-10" db="EMBL/GenBank/DDBJ databases">
        <authorList>
            <person name="Varghese N."/>
            <person name="Submissions S."/>
        </authorList>
    </citation>
    <scope>NUCLEOTIDE SEQUENCE [LARGE SCALE GENOMIC DNA]</scope>
    <source>
        <strain evidence="2">DSM 3384</strain>
    </source>
</reference>
<name>A0A1H2HKJ2_9BACT</name>
<dbReference type="EMBL" id="FNLL01000006">
    <property type="protein sequence ID" value="SDU32302.1"/>
    <property type="molecule type" value="Genomic_DNA"/>
</dbReference>